<comment type="caution">
    <text evidence="4">The sequence shown here is derived from an EMBL/GenBank/DDBJ whole genome shotgun (WGS) entry which is preliminary data.</text>
</comment>
<keyword evidence="4" id="KW-0378">Hydrolase</keyword>
<feature type="active site" description="Charge relay system" evidence="2">
    <location>
        <position position="155"/>
    </location>
</feature>
<evidence type="ECO:0000256" key="1">
    <source>
        <dbReference type="ARBA" id="ARBA00010884"/>
    </source>
</evidence>
<dbReference type="PIRSF" id="PIRSF005211">
    <property type="entry name" value="Ab_hydro_YheT"/>
    <property type="match status" value="1"/>
</dbReference>
<dbReference type="SUPFAM" id="SSF53474">
    <property type="entry name" value="alpha/beta-Hydrolases"/>
    <property type="match status" value="1"/>
</dbReference>
<comment type="similarity">
    <text evidence="1">Belongs to the AB hydrolase superfamily. AB hydrolase 4 family.</text>
</comment>
<gene>
    <name evidence="4" type="ORF">ENW50_05130</name>
</gene>
<dbReference type="Pfam" id="PF00561">
    <property type="entry name" value="Abhydrolase_1"/>
    <property type="match status" value="1"/>
</dbReference>
<dbReference type="PANTHER" id="PTHR10794">
    <property type="entry name" value="ABHYDROLASE DOMAIN-CONTAINING PROTEIN"/>
    <property type="match status" value="1"/>
</dbReference>
<proteinExistence type="inferred from homology"/>
<evidence type="ECO:0000313" key="4">
    <source>
        <dbReference type="EMBL" id="HGY94052.1"/>
    </source>
</evidence>
<dbReference type="PANTHER" id="PTHR10794:SF63">
    <property type="entry name" value="ALPHA_BETA HYDROLASE 1, ISOFORM A"/>
    <property type="match status" value="1"/>
</dbReference>
<dbReference type="EMBL" id="DTKL01000028">
    <property type="protein sequence ID" value="HGY94052.1"/>
    <property type="molecule type" value="Genomic_DNA"/>
</dbReference>
<dbReference type="InterPro" id="IPR000073">
    <property type="entry name" value="AB_hydrolase_1"/>
</dbReference>
<name>A0A7V5CT05_9BACT</name>
<feature type="active site" description="Charge relay system" evidence="2">
    <location>
        <position position="282"/>
    </location>
</feature>
<evidence type="ECO:0000256" key="2">
    <source>
        <dbReference type="PIRSR" id="PIRSR005211-1"/>
    </source>
</evidence>
<feature type="active site" description="Charge relay system" evidence="2">
    <location>
        <position position="311"/>
    </location>
</feature>
<sequence length="351" mass="39218">MSDAAVAWEPRFVPRRFLRNGHLQTLAGNFLPRKYTLPEPESLLVEVEGPIAGYGPTQVLCHCHWQPQEVRRVRLTVVLIHGLEGSSNSQYVVGNTARALAAGCNVVRMNMRSCGGADHLAPTIYHSGRSEDVARVLDRIVDEHALERVALVGYSMGGNMALKLLGEYGAAPPPQLKAVVGISPLMDLTPSSAALHEPANRIYEWHFVRRLRSRLRYKSQLFPRLYPAELAGRLHTMRDFDNHVVARYGGFRDADDYYVSVASSQYAADFRVPALILHSLDDPFIRMLPGTREALLANPWVSYVETQHGGHCAFLSPARREPNAGQMPSESDGYWAEHLLLRYLLEQVRGS</sequence>
<dbReference type="AlphaFoldDB" id="A0A7V5CT05"/>
<dbReference type="GO" id="GO:0047372">
    <property type="term" value="F:monoacylglycerol lipase activity"/>
    <property type="evidence" value="ECO:0007669"/>
    <property type="project" value="TreeGrafter"/>
</dbReference>
<reference evidence="4" key="1">
    <citation type="journal article" date="2020" name="mSystems">
        <title>Genome- and Community-Level Interaction Insights into Carbon Utilization and Element Cycling Functions of Hydrothermarchaeota in Hydrothermal Sediment.</title>
        <authorList>
            <person name="Zhou Z."/>
            <person name="Liu Y."/>
            <person name="Xu W."/>
            <person name="Pan J."/>
            <person name="Luo Z.H."/>
            <person name="Li M."/>
        </authorList>
    </citation>
    <scope>NUCLEOTIDE SEQUENCE [LARGE SCALE GENOMIC DNA]</scope>
    <source>
        <strain evidence="4">SpSt-855</strain>
    </source>
</reference>
<evidence type="ECO:0000259" key="3">
    <source>
        <dbReference type="Pfam" id="PF00561"/>
    </source>
</evidence>
<feature type="domain" description="AB hydrolase-1" evidence="3">
    <location>
        <begin position="76"/>
        <end position="315"/>
    </location>
</feature>
<dbReference type="GO" id="GO:0034338">
    <property type="term" value="F:short-chain carboxylesterase activity"/>
    <property type="evidence" value="ECO:0007669"/>
    <property type="project" value="TreeGrafter"/>
</dbReference>
<dbReference type="Gene3D" id="3.40.50.1820">
    <property type="entry name" value="alpha/beta hydrolase"/>
    <property type="match status" value="1"/>
</dbReference>
<dbReference type="InterPro" id="IPR050960">
    <property type="entry name" value="AB_hydrolase_4_sf"/>
</dbReference>
<protein>
    <submittedName>
        <fullName evidence="4">Alpha/beta fold hydrolase</fullName>
    </submittedName>
</protein>
<accession>A0A7V5CT05</accession>
<dbReference type="InterPro" id="IPR012020">
    <property type="entry name" value="ABHD4"/>
</dbReference>
<organism evidence="4">
    <name type="scientific">Acidobacterium capsulatum</name>
    <dbReference type="NCBI Taxonomy" id="33075"/>
    <lineage>
        <taxon>Bacteria</taxon>
        <taxon>Pseudomonadati</taxon>
        <taxon>Acidobacteriota</taxon>
        <taxon>Terriglobia</taxon>
        <taxon>Terriglobales</taxon>
        <taxon>Acidobacteriaceae</taxon>
        <taxon>Acidobacterium</taxon>
    </lineage>
</organism>
<dbReference type="InterPro" id="IPR029058">
    <property type="entry name" value="AB_hydrolase_fold"/>
</dbReference>